<protein>
    <submittedName>
        <fullName evidence="2">DNA gyrase subunit B</fullName>
    </submittedName>
</protein>
<proteinExistence type="predicted"/>
<evidence type="ECO:0000313" key="2">
    <source>
        <dbReference type="EMBL" id="KAA8715667.1"/>
    </source>
</evidence>
<feature type="transmembrane region" description="Helical" evidence="1">
    <location>
        <begin position="12"/>
        <end position="35"/>
    </location>
</feature>
<accession>A0A5M9R5X6</accession>
<gene>
    <name evidence="2" type="ORF">F4V73_11960</name>
</gene>
<feature type="transmembrane region" description="Helical" evidence="1">
    <location>
        <begin position="91"/>
        <end position="111"/>
    </location>
</feature>
<dbReference type="RefSeq" id="WP_082970722.1">
    <property type="nucleotide sequence ID" value="NZ_BAAAFS010000002.1"/>
</dbReference>
<keyword evidence="1" id="KW-0812">Transmembrane</keyword>
<evidence type="ECO:0000313" key="3">
    <source>
        <dbReference type="Proteomes" id="UP000322181"/>
    </source>
</evidence>
<feature type="transmembrane region" description="Helical" evidence="1">
    <location>
        <begin position="142"/>
        <end position="160"/>
    </location>
</feature>
<keyword evidence="1" id="KW-1133">Transmembrane helix</keyword>
<feature type="transmembrane region" description="Helical" evidence="1">
    <location>
        <begin position="166"/>
        <end position="188"/>
    </location>
</feature>
<organism evidence="2 3">
    <name type="scientific">Morganella psychrotolerans</name>
    <dbReference type="NCBI Taxonomy" id="368603"/>
    <lineage>
        <taxon>Bacteria</taxon>
        <taxon>Pseudomonadati</taxon>
        <taxon>Pseudomonadota</taxon>
        <taxon>Gammaproteobacteria</taxon>
        <taxon>Enterobacterales</taxon>
        <taxon>Morganellaceae</taxon>
        <taxon>Morganella</taxon>
    </lineage>
</organism>
<sequence>MQHVGGYRRYVPLLFRGADIVLMILWPFVVLYLLYLGKMQLTGAVLLGYFVVRFVLLSKTARHNKRLTLILTATGVLLCTLSILFKNHQALMYYPVAVNVTLLAVFSYSLYRPPSVIEQLARLQTPDLSPHGQRYTFRVTQVWCLFFILNGTIALLTTLSGDVTLWALWNGFISYLLIGLLFAGEWCVRRRVQRNDPQQNQHKIKS</sequence>
<feature type="transmembrane region" description="Helical" evidence="1">
    <location>
        <begin position="41"/>
        <end position="58"/>
    </location>
</feature>
<reference evidence="2 3" key="1">
    <citation type="submission" date="2019-09" db="EMBL/GenBank/DDBJ databases">
        <title>Draft genome sequence of various Type strains from the CCUG.</title>
        <authorList>
            <person name="Pineiro-Iglesias B."/>
            <person name="Tunovic T."/>
            <person name="Unosson C."/>
            <person name="Inganas E."/>
            <person name="Ohlen M."/>
            <person name="Cardew S."/>
            <person name="Jensie-Markopoulos S."/>
            <person name="Salva-Serra F."/>
            <person name="Jaen-Luchoro D."/>
            <person name="Karlsson R."/>
            <person name="Svensson-Stadler L."/>
            <person name="Chun J."/>
            <person name="Moore E."/>
        </authorList>
    </citation>
    <scope>NUCLEOTIDE SEQUENCE [LARGE SCALE GENOMIC DNA]</scope>
    <source>
        <strain evidence="2 3">CCUG 53682T</strain>
    </source>
</reference>
<dbReference type="Proteomes" id="UP000322181">
    <property type="component" value="Unassembled WGS sequence"/>
</dbReference>
<dbReference type="AlphaFoldDB" id="A0A5M9R5X6"/>
<feature type="transmembrane region" description="Helical" evidence="1">
    <location>
        <begin position="67"/>
        <end position="85"/>
    </location>
</feature>
<keyword evidence="1" id="KW-0472">Membrane</keyword>
<evidence type="ECO:0000256" key="1">
    <source>
        <dbReference type="SAM" id="Phobius"/>
    </source>
</evidence>
<name>A0A5M9R5X6_9GAMM</name>
<comment type="caution">
    <text evidence="2">The sequence shown here is derived from an EMBL/GenBank/DDBJ whole genome shotgun (WGS) entry which is preliminary data.</text>
</comment>
<dbReference type="OrthoDB" id="8537043at2"/>
<dbReference type="EMBL" id="VXKB01000002">
    <property type="protein sequence ID" value="KAA8715667.1"/>
    <property type="molecule type" value="Genomic_DNA"/>
</dbReference>